<evidence type="ECO:0008006" key="3">
    <source>
        <dbReference type="Google" id="ProtNLM"/>
    </source>
</evidence>
<protein>
    <recommendedName>
        <fullName evidence="3">Cysteine dioxygenase</fullName>
    </recommendedName>
</protein>
<dbReference type="RefSeq" id="WP_184573989.1">
    <property type="nucleotide sequence ID" value="NZ_JACHJL010000010.1"/>
</dbReference>
<dbReference type="AlphaFoldDB" id="A0A7W9QBP6"/>
<organism evidence="1 2">
    <name type="scientific">Streptomyces zagrosensis</name>
    <dbReference type="NCBI Taxonomy" id="1042984"/>
    <lineage>
        <taxon>Bacteria</taxon>
        <taxon>Bacillati</taxon>
        <taxon>Actinomycetota</taxon>
        <taxon>Actinomycetes</taxon>
        <taxon>Kitasatosporales</taxon>
        <taxon>Streptomycetaceae</taxon>
        <taxon>Streptomyces</taxon>
    </lineage>
</organism>
<dbReference type="Proteomes" id="UP000588098">
    <property type="component" value="Unassembled WGS sequence"/>
</dbReference>
<dbReference type="Gene3D" id="2.60.120.10">
    <property type="entry name" value="Jelly Rolls"/>
    <property type="match status" value="1"/>
</dbReference>
<comment type="caution">
    <text evidence="1">The sequence shown here is derived from an EMBL/GenBank/DDBJ whole genome shotgun (WGS) entry which is preliminary data.</text>
</comment>
<accession>A0A7W9QBP6</accession>
<evidence type="ECO:0000313" key="1">
    <source>
        <dbReference type="EMBL" id="MBB5937219.1"/>
    </source>
</evidence>
<sequence>MTSTTTLDRAARSATKPAPPFYITRQEERRLRMKAERLSPSLVIDQPSSFDEYTRQLMVPPAVMDLARKASGIRLATWEVQAIRELLDPGTGSEDRSERPRLLREILIAKAAADPSHPPYIRVACTGRGLYDDRARAFGHDTDTDADLVGSPVVLEIWPAQHYSPMHSHGQTTGIIHCLAGQLDVMSYSHLSWDAEKRGLATLTPGRCAWLTKETYAVHKVFCPMDGGPQPTPLLNDTGDFAASFHVYLNEDELTLDAYEPSVLSRDKFHYIHEHTHMESIFETYSDLSWTALRKALVDVAARW</sequence>
<dbReference type="InterPro" id="IPR014710">
    <property type="entry name" value="RmlC-like_jellyroll"/>
</dbReference>
<name>A0A7W9QBP6_9ACTN</name>
<keyword evidence="2" id="KW-1185">Reference proteome</keyword>
<dbReference type="InterPro" id="IPR011051">
    <property type="entry name" value="RmlC_Cupin_sf"/>
</dbReference>
<reference evidence="1 2" key="1">
    <citation type="submission" date="2020-08" db="EMBL/GenBank/DDBJ databases">
        <title>Genomic Encyclopedia of Type Strains, Phase III (KMG-III): the genomes of soil and plant-associated and newly described type strains.</title>
        <authorList>
            <person name="Whitman W."/>
        </authorList>
    </citation>
    <scope>NUCLEOTIDE SEQUENCE [LARGE SCALE GENOMIC DNA]</scope>
    <source>
        <strain evidence="1 2">CECT 8305</strain>
    </source>
</reference>
<gene>
    <name evidence="1" type="ORF">FHS42_004298</name>
</gene>
<dbReference type="EMBL" id="JACHJL010000010">
    <property type="protein sequence ID" value="MBB5937219.1"/>
    <property type="molecule type" value="Genomic_DNA"/>
</dbReference>
<evidence type="ECO:0000313" key="2">
    <source>
        <dbReference type="Proteomes" id="UP000588098"/>
    </source>
</evidence>
<dbReference type="SUPFAM" id="SSF51182">
    <property type="entry name" value="RmlC-like cupins"/>
    <property type="match status" value="1"/>
</dbReference>
<proteinExistence type="predicted"/>